<name>A0ACB8C0L8_9AGAM</name>
<sequence length="742" mass="76641">MGPISEMVGSSLSTVDSDSQAQTQIIAAAVGAEVLCAGDNAIVAECSAAVAVAASAVDAGELQAKAVGLLEAQEHAILSSYLPVALDGALDSLPISGGGPNDLNSKAGDVLEGEGRAVLSTFTATLQSTSDGSAPGGNANDLKSKAVDALEAEGRAVLLSYVAKVPVVGALIRSSSTSKDASPLDPSALVSETSPLLGEALRASKDPKAFAEQRLQALATRLTAPIVNRLPDVEALDNKTADQGLLVKILVEIFVLGKYASGLFFTYIQEHSLLIAPTISLGHLSTTDLAASTIGGAAASVTGYSIVQGFISALDGLLASSPDHRTSQMWCARAALITALVLIPITNLWLTHSERTLLYLGQSPEVASLASDFLGVSALGMPAYAMGEIAKRYLASQGLSAVHTSILTTTAPLNMLMNYLLVDGPIPALRLGFAGAPLSTALSHNFIAVLLVLYIAQRAVRSTFGHHPPSPPQNDNSNNNVAGSSVQTQEPSRPPCFWHGMLELAVAGLSGVGRSASQLWSKDLGGLAASVLGPNALATQAVLLTTATTLHQAPRALSGASSDRMKKWLSKGEVQRARIAAAVALVGTIIGVIVISNILLISSASWGEMFNKDPLVLQSVAAVIPFIALFQAVHGLGAWIDGSLSALGKSAVYPALNASGDYFVGAFRIPLGLYLAFVRHWGLAGLWTGLVVSLLYSCVVAGVALLTADWSAATSVSEEPLVPEMAQTQREDDPSGLAEHFE</sequence>
<evidence type="ECO:0000313" key="2">
    <source>
        <dbReference type="Proteomes" id="UP000790709"/>
    </source>
</evidence>
<keyword evidence="2" id="KW-1185">Reference proteome</keyword>
<protein>
    <submittedName>
        <fullName evidence="1">Uncharacterized protein</fullName>
    </submittedName>
</protein>
<dbReference type="EMBL" id="MU266332">
    <property type="protein sequence ID" value="KAH7930437.1"/>
    <property type="molecule type" value="Genomic_DNA"/>
</dbReference>
<dbReference type="Proteomes" id="UP000790709">
    <property type="component" value="Unassembled WGS sequence"/>
</dbReference>
<accession>A0ACB8C0L8</accession>
<gene>
    <name evidence="1" type="ORF">BV22DRAFT_1054993</name>
</gene>
<organism evidence="1 2">
    <name type="scientific">Leucogyrophana mollusca</name>
    <dbReference type="NCBI Taxonomy" id="85980"/>
    <lineage>
        <taxon>Eukaryota</taxon>
        <taxon>Fungi</taxon>
        <taxon>Dikarya</taxon>
        <taxon>Basidiomycota</taxon>
        <taxon>Agaricomycotina</taxon>
        <taxon>Agaricomycetes</taxon>
        <taxon>Agaricomycetidae</taxon>
        <taxon>Boletales</taxon>
        <taxon>Boletales incertae sedis</taxon>
        <taxon>Leucogyrophana</taxon>
    </lineage>
</organism>
<evidence type="ECO:0000313" key="1">
    <source>
        <dbReference type="EMBL" id="KAH7930437.1"/>
    </source>
</evidence>
<reference evidence="1" key="1">
    <citation type="journal article" date="2021" name="New Phytol.">
        <title>Evolutionary innovations through gain and loss of genes in the ectomycorrhizal Boletales.</title>
        <authorList>
            <person name="Wu G."/>
            <person name="Miyauchi S."/>
            <person name="Morin E."/>
            <person name="Kuo A."/>
            <person name="Drula E."/>
            <person name="Varga T."/>
            <person name="Kohler A."/>
            <person name="Feng B."/>
            <person name="Cao Y."/>
            <person name="Lipzen A."/>
            <person name="Daum C."/>
            <person name="Hundley H."/>
            <person name="Pangilinan J."/>
            <person name="Johnson J."/>
            <person name="Barry K."/>
            <person name="LaButti K."/>
            <person name="Ng V."/>
            <person name="Ahrendt S."/>
            <person name="Min B."/>
            <person name="Choi I.G."/>
            <person name="Park H."/>
            <person name="Plett J.M."/>
            <person name="Magnuson J."/>
            <person name="Spatafora J.W."/>
            <person name="Nagy L.G."/>
            <person name="Henrissat B."/>
            <person name="Grigoriev I.V."/>
            <person name="Yang Z.L."/>
            <person name="Xu J."/>
            <person name="Martin F.M."/>
        </authorList>
    </citation>
    <scope>NUCLEOTIDE SEQUENCE</scope>
    <source>
        <strain evidence="1">KUC20120723A-06</strain>
    </source>
</reference>
<proteinExistence type="predicted"/>
<comment type="caution">
    <text evidence="1">The sequence shown here is derived from an EMBL/GenBank/DDBJ whole genome shotgun (WGS) entry which is preliminary data.</text>
</comment>